<accession>W8D0H6</accession>
<proteinExistence type="predicted"/>
<evidence type="ECO:0000313" key="1">
    <source>
        <dbReference type="EMBL" id="AGX01828.1"/>
    </source>
</evidence>
<name>W8D0H6_9CAUD</name>
<reference evidence="1 2" key="1">
    <citation type="journal article" date="2014" name="FEMS Microbiol. Lett.">
        <title>The genome of the Erwinia amylovora phage PhiEaH1 reveals greater diversity and broadens the applicability of phages for the treatment of fire blight.</title>
        <authorList>
            <person name="Meczker K."/>
            <person name="Domotor D."/>
            <person name="Vass J."/>
            <person name="Rakhely G."/>
            <person name="Schneider G."/>
            <person name="Kovacs T."/>
        </authorList>
    </citation>
    <scope>NUCLEOTIDE SEQUENCE [LARGE SCALE GENOMIC DNA]</scope>
</reference>
<keyword evidence="2" id="KW-1185">Reference proteome</keyword>
<dbReference type="EMBL" id="KF623294">
    <property type="protein sequence ID" value="AGX01828.1"/>
    <property type="molecule type" value="Genomic_DNA"/>
</dbReference>
<dbReference type="GeneID" id="18501005"/>
<dbReference type="Proteomes" id="UP000204235">
    <property type="component" value="Segment"/>
</dbReference>
<dbReference type="KEGG" id="vg:18501005"/>
<organism evidence="1 2">
    <name type="scientific">Erwinia phage PhiEaH1</name>
    <dbReference type="NCBI Taxonomy" id="1401669"/>
    <lineage>
        <taxon>Viruses</taxon>
        <taxon>Duplodnaviria</taxon>
        <taxon>Heunggongvirae</taxon>
        <taxon>Uroviricota</taxon>
        <taxon>Caudoviricetes</taxon>
        <taxon>Chimalliviridae</taxon>
        <taxon>Iapetusvirus</taxon>
        <taxon>Iapetusvirus EaH1</taxon>
    </lineage>
</organism>
<protein>
    <submittedName>
        <fullName evidence="1">Uncharacterized protein</fullName>
    </submittedName>
</protein>
<sequence length="163" mass="18989">MEKQLDLTIQEYSREDFFAPLIDVDEYIWERNVMPHLKEGEQFDLEGLKAWNPARYFKVTSALIPSFFVVISPWNANPENPFTDTHQWTILEIGSSDIETEEASELSLAAHGHWVNMRTFKVDFCSIYEHDDWPIWLGVYMNSLWNIQRQLGCNVMDAPTTAG</sequence>
<evidence type="ECO:0000313" key="2">
    <source>
        <dbReference type="Proteomes" id="UP000204235"/>
    </source>
</evidence>
<dbReference type="RefSeq" id="YP_009010159.1">
    <property type="nucleotide sequence ID" value="NC_023610.1"/>
</dbReference>